<evidence type="ECO:0000256" key="5">
    <source>
        <dbReference type="ARBA" id="ARBA00022729"/>
    </source>
</evidence>
<comment type="similarity">
    <text evidence="2">Belongs to the SUN family.</text>
</comment>
<dbReference type="Proteomes" id="UP000298138">
    <property type="component" value="Unassembled WGS sequence"/>
</dbReference>
<dbReference type="Pfam" id="PF03856">
    <property type="entry name" value="SUN"/>
    <property type="match status" value="1"/>
</dbReference>
<evidence type="ECO:0000256" key="6">
    <source>
        <dbReference type="ARBA" id="ARBA00022801"/>
    </source>
</evidence>
<evidence type="ECO:0000256" key="8">
    <source>
        <dbReference type="ARBA" id="ARBA00023295"/>
    </source>
</evidence>
<dbReference type="PANTHER" id="PTHR31316">
    <property type="entry name" value="BETA-GLUCOSIDASE-LIKE PROTEIN NCA3, MITOCHONDRIAL-RELATED"/>
    <property type="match status" value="1"/>
</dbReference>
<protein>
    <submittedName>
        <fullName evidence="13">SUN-domain-containing protein</fullName>
    </submittedName>
</protein>
<keyword evidence="10" id="KW-0624">Polysaccharide degradation</keyword>
<evidence type="ECO:0000313" key="13">
    <source>
        <dbReference type="EMBL" id="TGZ81636.1"/>
    </source>
</evidence>
<dbReference type="GO" id="GO:0016798">
    <property type="term" value="F:hydrolase activity, acting on glycosyl bonds"/>
    <property type="evidence" value="ECO:0007669"/>
    <property type="project" value="UniProtKB-KW"/>
</dbReference>
<organism evidence="13 14">
    <name type="scientific">Ascodesmis nigricans</name>
    <dbReference type="NCBI Taxonomy" id="341454"/>
    <lineage>
        <taxon>Eukaryota</taxon>
        <taxon>Fungi</taxon>
        <taxon>Dikarya</taxon>
        <taxon>Ascomycota</taxon>
        <taxon>Pezizomycotina</taxon>
        <taxon>Pezizomycetes</taxon>
        <taxon>Pezizales</taxon>
        <taxon>Ascodesmidaceae</taxon>
        <taxon>Ascodesmis</taxon>
    </lineage>
</organism>
<dbReference type="GO" id="GO:0000272">
    <property type="term" value="P:polysaccharide catabolic process"/>
    <property type="evidence" value="ECO:0007669"/>
    <property type="project" value="UniProtKB-KW"/>
</dbReference>
<evidence type="ECO:0000256" key="4">
    <source>
        <dbReference type="ARBA" id="ARBA00022525"/>
    </source>
</evidence>
<dbReference type="GO" id="GO:0009277">
    <property type="term" value="C:fungal-type cell wall"/>
    <property type="evidence" value="ECO:0007669"/>
    <property type="project" value="TreeGrafter"/>
</dbReference>
<feature type="chain" id="PRO_5020425554" evidence="12">
    <location>
        <begin position="21"/>
        <end position="415"/>
    </location>
</feature>
<dbReference type="OrthoDB" id="5339822at2759"/>
<gene>
    <name evidence="13" type="ORF">EX30DRAFT_251746</name>
</gene>
<proteinExistence type="inferred from homology"/>
<keyword evidence="4" id="KW-0964">Secreted</keyword>
<keyword evidence="5 12" id="KW-0732">Signal</keyword>
<reference evidence="13 14" key="1">
    <citation type="submission" date="2019-04" db="EMBL/GenBank/DDBJ databases">
        <title>Comparative genomics and transcriptomics to analyze fruiting body development in filamentous ascomycetes.</title>
        <authorList>
            <consortium name="DOE Joint Genome Institute"/>
            <person name="Lutkenhaus R."/>
            <person name="Traeger S."/>
            <person name="Breuer J."/>
            <person name="Kuo A."/>
            <person name="Lipzen A."/>
            <person name="Pangilinan J."/>
            <person name="Dilworth D."/>
            <person name="Sandor L."/>
            <person name="Poggeler S."/>
            <person name="Barry K."/>
            <person name="Grigoriev I.V."/>
            <person name="Nowrousian M."/>
        </authorList>
    </citation>
    <scope>NUCLEOTIDE SEQUENCE [LARGE SCALE GENOMIC DNA]</scope>
    <source>
        <strain evidence="13 14">CBS 389.68</strain>
    </source>
</reference>
<keyword evidence="14" id="KW-1185">Reference proteome</keyword>
<evidence type="ECO:0000256" key="10">
    <source>
        <dbReference type="ARBA" id="ARBA00023326"/>
    </source>
</evidence>
<evidence type="ECO:0000256" key="3">
    <source>
        <dbReference type="ARBA" id="ARBA00022512"/>
    </source>
</evidence>
<feature type="region of interest" description="Disordered" evidence="11">
    <location>
        <begin position="77"/>
        <end position="148"/>
    </location>
</feature>
<keyword evidence="9" id="KW-0961">Cell wall biogenesis/degradation</keyword>
<accession>A0A4S2MYF0</accession>
<keyword evidence="7" id="KW-0119">Carbohydrate metabolism</keyword>
<dbReference type="InterPro" id="IPR051526">
    <property type="entry name" value="Beta-Glucosidase_SUN"/>
</dbReference>
<evidence type="ECO:0000256" key="12">
    <source>
        <dbReference type="SAM" id="SignalP"/>
    </source>
</evidence>
<feature type="signal peptide" evidence="12">
    <location>
        <begin position="1"/>
        <end position="20"/>
    </location>
</feature>
<feature type="compositionally biased region" description="Basic and acidic residues" evidence="11">
    <location>
        <begin position="86"/>
        <end position="126"/>
    </location>
</feature>
<dbReference type="GO" id="GO:0009986">
    <property type="term" value="C:cell surface"/>
    <property type="evidence" value="ECO:0007669"/>
    <property type="project" value="TreeGrafter"/>
</dbReference>
<dbReference type="EMBL" id="ML220118">
    <property type="protein sequence ID" value="TGZ81636.1"/>
    <property type="molecule type" value="Genomic_DNA"/>
</dbReference>
<dbReference type="GO" id="GO:0031505">
    <property type="term" value="P:fungal-type cell wall organization"/>
    <property type="evidence" value="ECO:0007669"/>
    <property type="project" value="TreeGrafter"/>
</dbReference>
<dbReference type="InParanoid" id="A0A4S2MYF0"/>
<evidence type="ECO:0000256" key="7">
    <source>
        <dbReference type="ARBA" id="ARBA00023277"/>
    </source>
</evidence>
<sequence>MHIDSALVIALTAFASLSAAQPHRKHRHVRHIEKRALVTATVTHWVDGQGNPVVPAATATPVSKPVIIADNEMAPQFEQQAAQKKPKVETTKAAEPEPEPAPKPESEPEPETKPADTSNLKDESRNKASGSSSSLSGTGLDRDFPDGQLSCNQFPSEYGAIATGWITKQGWSGIQLMEVQAAGDIRLANGDGVGECKEGYWCSYACPAGYSKAQWPESEQPANGESIGGLKCKNGKLWLTRPEKSKKLCAAGSGSTTLINKLNAGVAVCRTDYPGTENMAVPIYVTPGSTQPLTVPYASASYVWKGKQTSAQYYVNDAGVSLEEGCTWGMVNGGKGNWAPMVFGAGVDNNGATYVSLFQNPETTNKLNFNIKIETGNPEGDCKYENQKFYGPGTRDGSQNGCTALVTGTAKYIFY</sequence>
<dbReference type="AlphaFoldDB" id="A0A4S2MYF0"/>
<name>A0A4S2MYF0_9PEZI</name>
<keyword evidence="3" id="KW-0134">Cell wall</keyword>
<evidence type="ECO:0000256" key="1">
    <source>
        <dbReference type="ARBA" id="ARBA00004191"/>
    </source>
</evidence>
<evidence type="ECO:0000256" key="11">
    <source>
        <dbReference type="SAM" id="MobiDB-lite"/>
    </source>
</evidence>
<evidence type="ECO:0000256" key="9">
    <source>
        <dbReference type="ARBA" id="ARBA00023316"/>
    </source>
</evidence>
<evidence type="ECO:0000256" key="2">
    <source>
        <dbReference type="ARBA" id="ARBA00010579"/>
    </source>
</evidence>
<dbReference type="STRING" id="341454.A0A4S2MYF0"/>
<comment type="subcellular location">
    <subcellularLocation>
        <location evidence="1">Secreted</location>
        <location evidence="1">Cell wall</location>
    </subcellularLocation>
</comment>
<feature type="compositionally biased region" description="Low complexity" evidence="11">
    <location>
        <begin position="129"/>
        <end position="139"/>
    </location>
</feature>
<dbReference type="PANTHER" id="PTHR31316:SF0">
    <property type="entry name" value="SECRETED BETA-GLUCOSIDASE SIM1-RELATED"/>
    <property type="match status" value="1"/>
</dbReference>
<keyword evidence="6" id="KW-0378">Hydrolase</keyword>
<keyword evidence="8" id="KW-0326">Glycosidase</keyword>
<dbReference type="FunCoup" id="A0A4S2MYF0">
    <property type="interactions" value="38"/>
</dbReference>
<evidence type="ECO:0000313" key="14">
    <source>
        <dbReference type="Proteomes" id="UP000298138"/>
    </source>
</evidence>
<dbReference type="InterPro" id="IPR005556">
    <property type="entry name" value="SUN"/>
</dbReference>